<accession>A0ABP7MRM5</accession>
<evidence type="ECO:0000313" key="3">
    <source>
        <dbReference type="Proteomes" id="UP001501000"/>
    </source>
</evidence>
<dbReference type="Proteomes" id="UP001501000">
    <property type="component" value="Unassembled WGS sequence"/>
</dbReference>
<dbReference type="RefSeq" id="WP_345285148.1">
    <property type="nucleotide sequence ID" value="NZ_BAABAJ010000014.1"/>
</dbReference>
<feature type="chain" id="PRO_5045632380" description="Secreted protein" evidence="1">
    <location>
        <begin position="32"/>
        <end position="116"/>
    </location>
</feature>
<feature type="signal peptide" evidence="1">
    <location>
        <begin position="1"/>
        <end position="31"/>
    </location>
</feature>
<organism evidence="2 3">
    <name type="scientific">Streptomyces gulbargensis</name>
    <dbReference type="NCBI Taxonomy" id="364901"/>
    <lineage>
        <taxon>Bacteria</taxon>
        <taxon>Bacillati</taxon>
        <taxon>Actinomycetota</taxon>
        <taxon>Actinomycetes</taxon>
        <taxon>Kitasatosporales</taxon>
        <taxon>Streptomycetaceae</taxon>
        <taxon>Streptomyces</taxon>
    </lineage>
</organism>
<sequence length="116" mass="12244">MRWGKKLASGTLAVMLGAAGTGLLAAAPAQAAGKYACKAYASMDKLGRPTAYSTCKSGGGKAVKQHRVVIKCDQVQGAREHVMTWTLHGPWVGPGQKSHVRCGTKNFLRGFSAQTR</sequence>
<reference evidence="3" key="1">
    <citation type="journal article" date="2019" name="Int. J. Syst. Evol. Microbiol.">
        <title>The Global Catalogue of Microorganisms (GCM) 10K type strain sequencing project: providing services to taxonomists for standard genome sequencing and annotation.</title>
        <authorList>
            <consortium name="The Broad Institute Genomics Platform"/>
            <consortium name="The Broad Institute Genome Sequencing Center for Infectious Disease"/>
            <person name="Wu L."/>
            <person name="Ma J."/>
        </authorList>
    </citation>
    <scope>NUCLEOTIDE SEQUENCE [LARGE SCALE GENOMIC DNA]</scope>
    <source>
        <strain evidence="3">JCM 16956</strain>
    </source>
</reference>
<evidence type="ECO:0000313" key="2">
    <source>
        <dbReference type="EMBL" id="GAA3928781.1"/>
    </source>
</evidence>
<keyword evidence="3" id="KW-1185">Reference proteome</keyword>
<protein>
    <recommendedName>
        <fullName evidence="4">Secreted protein</fullName>
    </recommendedName>
</protein>
<evidence type="ECO:0000256" key="1">
    <source>
        <dbReference type="SAM" id="SignalP"/>
    </source>
</evidence>
<proteinExistence type="predicted"/>
<keyword evidence="1" id="KW-0732">Signal</keyword>
<name>A0ABP7MRM5_9ACTN</name>
<gene>
    <name evidence="2" type="ORF">GCM10022244_42330</name>
</gene>
<evidence type="ECO:0008006" key="4">
    <source>
        <dbReference type="Google" id="ProtNLM"/>
    </source>
</evidence>
<dbReference type="EMBL" id="BAABAJ010000014">
    <property type="protein sequence ID" value="GAA3928781.1"/>
    <property type="molecule type" value="Genomic_DNA"/>
</dbReference>
<comment type="caution">
    <text evidence="2">The sequence shown here is derived from an EMBL/GenBank/DDBJ whole genome shotgun (WGS) entry which is preliminary data.</text>
</comment>